<dbReference type="Pfam" id="PF02518">
    <property type="entry name" value="HATPase_c"/>
    <property type="match status" value="1"/>
</dbReference>
<dbReference type="SMART" id="SM00387">
    <property type="entry name" value="HATPase_c"/>
    <property type="match status" value="1"/>
</dbReference>
<dbReference type="Proteomes" id="UP000562027">
    <property type="component" value="Unassembled WGS sequence"/>
</dbReference>
<dbReference type="Gene3D" id="1.10.287.130">
    <property type="match status" value="1"/>
</dbReference>
<dbReference type="Gene3D" id="3.30.565.10">
    <property type="entry name" value="Histidine kinase-like ATPase, C-terminal domain"/>
    <property type="match status" value="1"/>
</dbReference>
<dbReference type="PANTHER" id="PTHR43065">
    <property type="entry name" value="SENSOR HISTIDINE KINASE"/>
    <property type="match status" value="1"/>
</dbReference>
<evidence type="ECO:0000256" key="1">
    <source>
        <dbReference type="ARBA" id="ARBA00000085"/>
    </source>
</evidence>
<dbReference type="InterPro" id="IPR036890">
    <property type="entry name" value="HATPase_C_sf"/>
</dbReference>
<dbReference type="InterPro" id="IPR003594">
    <property type="entry name" value="HATPase_dom"/>
</dbReference>
<dbReference type="SMART" id="SM00028">
    <property type="entry name" value="TPR"/>
    <property type="match status" value="5"/>
</dbReference>
<evidence type="ECO:0000256" key="2">
    <source>
        <dbReference type="ARBA" id="ARBA00012438"/>
    </source>
</evidence>
<evidence type="ECO:0000313" key="5">
    <source>
        <dbReference type="EMBL" id="MBB4843710.1"/>
    </source>
</evidence>
<keyword evidence="5" id="KW-0418">Kinase</keyword>
<dbReference type="SUPFAM" id="SSF47384">
    <property type="entry name" value="Homodimeric domain of signal transducing histidine kinase"/>
    <property type="match status" value="1"/>
</dbReference>
<name>A0A840L696_9BURK</name>
<dbReference type="PROSITE" id="PS50109">
    <property type="entry name" value="HIS_KIN"/>
    <property type="match status" value="1"/>
</dbReference>
<dbReference type="RefSeq" id="WP_184299236.1">
    <property type="nucleotide sequence ID" value="NZ_JACHLP010000004.1"/>
</dbReference>
<comment type="caution">
    <text evidence="5">The sequence shown here is derived from an EMBL/GenBank/DDBJ whole genome shotgun (WGS) entry which is preliminary data.</text>
</comment>
<sequence length="784" mass="86992">MKTPQPPADTSADRLPPPRAKAPPLARLARLAKRHPGCALRRYEKLARRAREAGQEALSLDVLCAQFQLMERMGRALDLREALGLARQRAAATHLPLQAAGVFEASGRLAYQTGDYFEATAHWSRTVDLAQLVGDIPLGVAARIGLGQIHYALGAWESGRRYHREGQQLLAQADDSYLSAKLALNMGVGFFECKQLAEAEQQFRLGLAEAQRGEHREYIAEAHWQLARTALVQGRNDESTRQCGTALQMAQQLGHAWLQSVALQTWTELAINRQDLPEAVQACQRSLAQAQRIQSRHQESQAHVQMARLMQQQGQTGQALQHLWQHLRLQTEIERQSLPERLGLLAHYDLLRKPPEELLLDLSNKHWQINRSEDVLTAASASGQMVQQIMRLDALHFWWLGEDGEALQLQAWPATAGPVPQLRPGPQGRYLQWLSQRHEPQVMQDLRLHPWFEELQPLIARRWPGERPGEDGFLHAHSRIEIPLFVQERMCGLLWLDQKQARSWTRQDVLQASHAAKLYERLLVALDLALAQRAQAEMAQEKAQLMSRIMASVAHEVNTPIGVAVTAASSLSDSAAALIQALSGDRVSRRELQELAQAMGGNADLVARNLERAAALIGNFKQVAVDQGSEQVQAIHLQAYVQGVLDILRPVLQRARVQTRVDIAPDIQARLAAGPLTQILSNLVMNSLCHAFEAEGGLIQIGAWVQGDSLLLEVADNGRGIAEAMRSRIFDPFFTTKRGQGGSGLGLYIVQSLTQRLGGSVSLPASEQGLCVRLCLPLQASMEE</sequence>
<dbReference type="InterPro" id="IPR019734">
    <property type="entry name" value="TPR_rpt"/>
</dbReference>
<proteinExistence type="predicted"/>
<dbReference type="SUPFAM" id="SSF55781">
    <property type="entry name" value="GAF domain-like"/>
    <property type="match status" value="1"/>
</dbReference>
<dbReference type="AlphaFoldDB" id="A0A840L696"/>
<dbReference type="Gene3D" id="1.25.40.10">
    <property type="entry name" value="Tetratricopeptide repeat domain"/>
    <property type="match status" value="2"/>
</dbReference>
<protein>
    <recommendedName>
        <fullName evidence="2">histidine kinase</fullName>
        <ecNumber evidence="2">2.7.13.3</ecNumber>
    </recommendedName>
</protein>
<dbReference type="EMBL" id="JACHLP010000004">
    <property type="protein sequence ID" value="MBB4843710.1"/>
    <property type="molecule type" value="Genomic_DNA"/>
</dbReference>
<comment type="catalytic activity">
    <reaction evidence="1">
        <text>ATP + protein L-histidine = ADP + protein N-phospho-L-histidine.</text>
        <dbReference type="EC" id="2.7.13.3"/>
    </reaction>
</comment>
<organism evidence="5 6">
    <name type="scientific">Roseateles oligotrophus</name>
    <dbReference type="NCBI Taxonomy" id="1769250"/>
    <lineage>
        <taxon>Bacteria</taxon>
        <taxon>Pseudomonadati</taxon>
        <taxon>Pseudomonadota</taxon>
        <taxon>Betaproteobacteria</taxon>
        <taxon>Burkholderiales</taxon>
        <taxon>Sphaerotilaceae</taxon>
        <taxon>Roseateles</taxon>
    </lineage>
</organism>
<evidence type="ECO:0000259" key="4">
    <source>
        <dbReference type="PROSITE" id="PS50109"/>
    </source>
</evidence>
<dbReference type="SUPFAM" id="SSF55874">
    <property type="entry name" value="ATPase domain of HSP90 chaperone/DNA topoisomerase II/histidine kinase"/>
    <property type="match status" value="1"/>
</dbReference>
<dbReference type="GO" id="GO:0000155">
    <property type="term" value="F:phosphorelay sensor kinase activity"/>
    <property type="evidence" value="ECO:0007669"/>
    <property type="project" value="InterPro"/>
</dbReference>
<dbReference type="PANTHER" id="PTHR43065:SF47">
    <property type="match status" value="1"/>
</dbReference>
<dbReference type="InterPro" id="IPR036097">
    <property type="entry name" value="HisK_dim/P_sf"/>
</dbReference>
<evidence type="ECO:0000313" key="6">
    <source>
        <dbReference type="Proteomes" id="UP000562027"/>
    </source>
</evidence>
<evidence type="ECO:0000256" key="3">
    <source>
        <dbReference type="SAM" id="MobiDB-lite"/>
    </source>
</evidence>
<dbReference type="InterPro" id="IPR029016">
    <property type="entry name" value="GAF-like_dom_sf"/>
</dbReference>
<dbReference type="InterPro" id="IPR011990">
    <property type="entry name" value="TPR-like_helical_dom_sf"/>
</dbReference>
<keyword evidence="5" id="KW-0808">Transferase</keyword>
<dbReference type="InterPro" id="IPR004358">
    <property type="entry name" value="Sig_transdc_His_kin-like_C"/>
</dbReference>
<feature type="region of interest" description="Disordered" evidence="3">
    <location>
        <begin position="1"/>
        <end position="24"/>
    </location>
</feature>
<feature type="domain" description="Histidine kinase" evidence="4">
    <location>
        <begin position="552"/>
        <end position="780"/>
    </location>
</feature>
<dbReference type="PRINTS" id="PR00344">
    <property type="entry name" value="BCTRLSENSOR"/>
</dbReference>
<keyword evidence="6" id="KW-1185">Reference proteome</keyword>
<gene>
    <name evidence="5" type="ORF">HNP55_002233</name>
</gene>
<accession>A0A840L696</accession>
<dbReference type="InterPro" id="IPR005467">
    <property type="entry name" value="His_kinase_dom"/>
</dbReference>
<reference evidence="5 6" key="1">
    <citation type="submission" date="2020-08" db="EMBL/GenBank/DDBJ databases">
        <title>Functional genomics of gut bacteria from endangered species of beetles.</title>
        <authorList>
            <person name="Carlos-Shanley C."/>
        </authorList>
    </citation>
    <scope>NUCLEOTIDE SEQUENCE [LARGE SCALE GENOMIC DNA]</scope>
    <source>
        <strain evidence="5 6">S00239</strain>
    </source>
</reference>
<dbReference type="SUPFAM" id="SSF48452">
    <property type="entry name" value="TPR-like"/>
    <property type="match status" value="1"/>
</dbReference>
<dbReference type="Gene3D" id="3.30.450.40">
    <property type="match status" value="1"/>
</dbReference>
<dbReference type="EC" id="2.7.13.3" evidence="2"/>